<reference evidence="8 9" key="1">
    <citation type="journal article" date="2016" name="BMC Genomics">
        <title>Combined genomic and structural analyses of a cultured magnetotactic bacterium reveals its niche adaptation to a dynamic environment.</title>
        <authorList>
            <person name="Araujo A.C."/>
            <person name="Morillo V."/>
            <person name="Cypriano J."/>
            <person name="Teixeira L.C."/>
            <person name="Leao P."/>
            <person name="Lyra S."/>
            <person name="Almeida L.G."/>
            <person name="Bazylinski D.A."/>
            <person name="Vasconcellos A.T."/>
            <person name="Abreu F."/>
            <person name="Lins U."/>
        </authorList>
    </citation>
    <scope>NUCLEOTIDE SEQUENCE [LARGE SCALE GENOMIC DNA]</scope>
    <source>
        <strain evidence="8 9">IT-1</strain>
    </source>
</reference>
<evidence type="ECO:0000256" key="6">
    <source>
        <dbReference type="ARBA" id="ARBA00023136"/>
    </source>
</evidence>
<evidence type="ECO:0000256" key="1">
    <source>
        <dbReference type="ARBA" id="ARBA00004651"/>
    </source>
</evidence>
<evidence type="ECO:0000313" key="9">
    <source>
        <dbReference type="Proteomes" id="UP000194003"/>
    </source>
</evidence>
<accession>A0A1Y2K7F8</accession>
<comment type="subcellular location">
    <subcellularLocation>
        <location evidence="1 7">Cell membrane</location>
        <topology evidence="1 7">Multi-pass membrane protein</topology>
    </subcellularLocation>
</comment>
<dbReference type="PANTHER" id="PTHR33508">
    <property type="entry name" value="UPF0056 MEMBRANE PROTEIN YHCE"/>
    <property type="match status" value="1"/>
</dbReference>
<keyword evidence="9" id="KW-1185">Reference proteome</keyword>
<comment type="similarity">
    <text evidence="2 7">Belongs to the UPF0056 (MarC) family.</text>
</comment>
<protein>
    <recommendedName>
        <fullName evidence="7">UPF0056 membrane protein</fullName>
    </recommendedName>
</protein>
<feature type="transmembrane region" description="Helical" evidence="7">
    <location>
        <begin position="176"/>
        <end position="199"/>
    </location>
</feature>
<evidence type="ECO:0000256" key="7">
    <source>
        <dbReference type="RuleBase" id="RU362048"/>
    </source>
</evidence>
<dbReference type="RefSeq" id="WP_085441292.1">
    <property type="nucleotide sequence ID" value="NZ_LVJN01000016.1"/>
</dbReference>
<keyword evidence="4 7" id="KW-0812">Transmembrane</keyword>
<gene>
    <name evidence="8" type="primary">marC</name>
    <name evidence="8" type="ORF">MAIT1_01124</name>
</gene>
<evidence type="ECO:0000256" key="3">
    <source>
        <dbReference type="ARBA" id="ARBA00022475"/>
    </source>
</evidence>
<dbReference type="InterPro" id="IPR002771">
    <property type="entry name" value="Multi_antbiot-R_MarC"/>
</dbReference>
<dbReference type="STRING" id="1434232.MAIT1_01124"/>
<dbReference type="Proteomes" id="UP000194003">
    <property type="component" value="Unassembled WGS sequence"/>
</dbReference>
<feature type="transmembrane region" description="Helical" evidence="7">
    <location>
        <begin position="114"/>
        <end position="137"/>
    </location>
</feature>
<evidence type="ECO:0000256" key="2">
    <source>
        <dbReference type="ARBA" id="ARBA00009784"/>
    </source>
</evidence>
<keyword evidence="5 7" id="KW-1133">Transmembrane helix</keyword>
<evidence type="ECO:0000256" key="5">
    <source>
        <dbReference type="ARBA" id="ARBA00022989"/>
    </source>
</evidence>
<feature type="transmembrane region" description="Helical" evidence="7">
    <location>
        <begin position="74"/>
        <end position="93"/>
    </location>
</feature>
<dbReference type="GO" id="GO:0005886">
    <property type="term" value="C:plasma membrane"/>
    <property type="evidence" value="ECO:0007669"/>
    <property type="project" value="UniProtKB-SubCell"/>
</dbReference>
<evidence type="ECO:0000313" key="8">
    <source>
        <dbReference type="EMBL" id="OSM06158.1"/>
    </source>
</evidence>
<organism evidence="8 9">
    <name type="scientific">Magnetofaba australis IT-1</name>
    <dbReference type="NCBI Taxonomy" id="1434232"/>
    <lineage>
        <taxon>Bacteria</taxon>
        <taxon>Pseudomonadati</taxon>
        <taxon>Pseudomonadota</taxon>
        <taxon>Magnetococcia</taxon>
        <taxon>Magnetococcales</taxon>
        <taxon>Magnetococcaceae</taxon>
        <taxon>Magnetofaba</taxon>
    </lineage>
</organism>
<keyword evidence="3" id="KW-1003">Cell membrane</keyword>
<proteinExistence type="inferred from homology"/>
<dbReference type="Pfam" id="PF01914">
    <property type="entry name" value="MarC"/>
    <property type="match status" value="1"/>
</dbReference>
<feature type="transmembrane region" description="Helical" evidence="7">
    <location>
        <begin position="143"/>
        <end position="164"/>
    </location>
</feature>
<dbReference type="NCBIfam" id="TIGR00427">
    <property type="entry name" value="NAAT family transporter"/>
    <property type="match status" value="1"/>
</dbReference>
<sequence>MENWTEYTRFIISLLAILAPFAAIPIFLSLTHGETERSKAKTAFIAVTTVFSTLTIAAFSGEWILTLLGTSLDAFRVGGGIVLLLIALSMLNAKLSMTQHTREELDEAQQKSAVGAVPIGLPLLAGPGAISSAIIQMQRGEGALHATLIILCILIVCAIVWLFLRFASIIGRALGVIGLNILNRIFGLLLAAVAAQIMANGFKGLFPGWAG</sequence>
<keyword evidence="6 7" id="KW-0472">Membrane</keyword>
<name>A0A1Y2K7F8_9PROT</name>
<comment type="caution">
    <text evidence="8">The sequence shown here is derived from an EMBL/GenBank/DDBJ whole genome shotgun (WGS) entry which is preliminary data.</text>
</comment>
<dbReference type="OrthoDB" id="21094at2"/>
<dbReference type="PANTHER" id="PTHR33508:SF1">
    <property type="entry name" value="UPF0056 MEMBRANE PROTEIN YHCE"/>
    <property type="match status" value="1"/>
</dbReference>
<dbReference type="EMBL" id="LVJN01000016">
    <property type="protein sequence ID" value="OSM06158.1"/>
    <property type="molecule type" value="Genomic_DNA"/>
</dbReference>
<dbReference type="AlphaFoldDB" id="A0A1Y2K7F8"/>
<evidence type="ECO:0000256" key="4">
    <source>
        <dbReference type="ARBA" id="ARBA00022692"/>
    </source>
</evidence>
<feature type="transmembrane region" description="Helical" evidence="7">
    <location>
        <begin position="43"/>
        <end position="68"/>
    </location>
</feature>
<feature type="transmembrane region" description="Helical" evidence="7">
    <location>
        <begin position="12"/>
        <end position="31"/>
    </location>
</feature>